<comment type="caution">
    <text evidence="9">The sequence shown here is derived from an EMBL/GenBank/DDBJ whole genome shotgun (WGS) entry which is preliminary data.</text>
</comment>
<accession>A0AAI9D7X6</accession>
<gene>
    <name evidence="9" type="ORF">RG298_000138</name>
</gene>
<keyword evidence="7" id="KW-0472">Membrane</keyword>
<evidence type="ECO:0000256" key="8">
    <source>
        <dbReference type="RuleBase" id="RU221113"/>
    </source>
</evidence>
<evidence type="ECO:0000256" key="3">
    <source>
        <dbReference type="ARBA" id="ARBA00022519"/>
    </source>
</evidence>
<dbReference type="AlphaFoldDB" id="A0AAI9D7X6"/>
<dbReference type="Pfam" id="PF01848">
    <property type="entry name" value="HOK_GEF"/>
    <property type="match status" value="1"/>
</dbReference>
<organism evidence="9">
    <name type="scientific">Providencia stuartii</name>
    <dbReference type="NCBI Taxonomy" id="588"/>
    <lineage>
        <taxon>Bacteria</taxon>
        <taxon>Pseudomonadati</taxon>
        <taxon>Pseudomonadota</taxon>
        <taxon>Gammaproteobacteria</taxon>
        <taxon>Enterobacterales</taxon>
        <taxon>Morganellaceae</taxon>
        <taxon>Providencia</taxon>
    </lineage>
</organism>
<name>A0AAI9D7X6_PROST</name>
<keyword evidence="4" id="KW-1277">Toxin-antitoxin system</keyword>
<evidence type="ECO:0000256" key="6">
    <source>
        <dbReference type="ARBA" id="ARBA00022989"/>
    </source>
</evidence>
<protein>
    <submittedName>
        <fullName evidence="9">Type I toxin-antitoxin system Hok family toxin</fullName>
    </submittedName>
</protein>
<keyword evidence="3" id="KW-0997">Cell inner membrane</keyword>
<proteinExistence type="inferred from homology"/>
<dbReference type="EMBL" id="ABMABF030000001">
    <property type="protein sequence ID" value="EMJ5132474.1"/>
    <property type="molecule type" value="Genomic_DNA"/>
</dbReference>
<keyword evidence="6" id="KW-1133">Transmembrane helix</keyword>
<dbReference type="PRINTS" id="PR00281">
    <property type="entry name" value="HOKGEFTOXIC"/>
</dbReference>
<sequence length="48" mass="5241">MTNNLLKLVIVVCVTILCLTLLTKDRLCSVDVSSGSTVVKAVLSYEER</sequence>
<dbReference type="GO" id="GO:0005886">
    <property type="term" value="C:plasma membrane"/>
    <property type="evidence" value="ECO:0007669"/>
    <property type="project" value="UniProtKB-SubCell"/>
</dbReference>
<evidence type="ECO:0000256" key="2">
    <source>
        <dbReference type="ARBA" id="ARBA00022475"/>
    </source>
</evidence>
<keyword evidence="2" id="KW-1003">Cell membrane</keyword>
<evidence type="ECO:0000256" key="4">
    <source>
        <dbReference type="ARBA" id="ARBA00022649"/>
    </source>
</evidence>
<evidence type="ECO:0000256" key="1">
    <source>
        <dbReference type="ARBA" id="ARBA00004377"/>
    </source>
</evidence>
<reference evidence="9" key="1">
    <citation type="submission" date="2024-02" db="EMBL/GenBank/DDBJ databases">
        <authorList>
            <consortium name="Clinical and Environmental Microbiology Branch: Whole genome sequencing antimicrobial resistance pathogens in the healthcare setting"/>
        </authorList>
    </citation>
    <scope>NUCLEOTIDE SEQUENCE</scope>
    <source>
        <strain evidence="9">2021GO-0154</strain>
    </source>
</reference>
<dbReference type="InterPro" id="IPR000021">
    <property type="entry name" value="Hok/gef_toxin"/>
</dbReference>
<keyword evidence="5" id="KW-0812">Transmembrane</keyword>
<comment type="similarity">
    <text evidence="8">Belongs to the hok/gef family.</text>
</comment>
<evidence type="ECO:0000256" key="7">
    <source>
        <dbReference type="ARBA" id="ARBA00023136"/>
    </source>
</evidence>
<evidence type="ECO:0000313" key="9">
    <source>
        <dbReference type="EMBL" id="EMJ5132474.1"/>
    </source>
</evidence>
<comment type="subcellular location">
    <subcellularLocation>
        <location evidence="1 8">Cell inner membrane</location>
        <topology evidence="1 8">Single-pass membrane protein</topology>
    </subcellularLocation>
</comment>
<evidence type="ECO:0000256" key="5">
    <source>
        <dbReference type="ARBA" id="ARBA00022692"/>
    </source>
</evidence>